<dbReference type="AlphaFoldDB" id="A0A9P8WLF3"/>
<feature type="compositionally biased region" description="Polar residues" evidence="1">
    <location>
        <begin position="49"/>
        <end position="64"/>
    </location>
</feature>
<feature type="compositionally biased region" description="Basic and acidic residues" evidence="1">
    <location>
        <begin position="260"/>
        <end position="270"/>
    </location>
</feature>
<organism evidence="2 3">
    <name type="scientific">Thelonectria olida</name>
    <dbReference type="NCBI Taxonomy" id="1576542"/>
    <lineage>
        <taxon>Eukaryota</taxon>
        <taxon>Fungi</taxon>
        <taxon>Dikarya</taxon>
        <taxon>Ascomycota</taxon>
        <taxon>Pezizomycotina</taxon>
        <taxon>Sordariomycetes</taxon>
        <taxon>Hypocreomycetidae</taxon>
        <taxon>Hypocreales</taxon>
        <taxon>Nectriaceae</taxon>
        <taxon>Thelonectria</taxon>
    </lineage>
</organism>
<dbReference type="OrthoDB" id="3550599at2759"/>
<dbReference type="Proteomes" id="UP000777438">
    <property type="component" value="Unassembled WGS sequence"/>
</dbReference>
<comment type="caution">
    <text evidence="2">The sequence shown here is derived from an EMBL/GenBank/DDBJ whole genome shotgun (WGS) entry which is preliminary data.</text>
</comment>
<sequence>MPRGGMAQNDGGSSGRQPSPAPDMGAKVTLGSPIHTISRPESHDRPAPQDSSSTKTLPQLTKFSQARPVAKRGHSRLRVPWARAPLKPHPTSSPNRGSTSSKVHERQIDSVPTQSPVHDNKKPPAKNRSTAENVVPKKRNESPSKATDPNKAKKPDLSCTAHDIEKHSAFEGATDYSSYNICKEVTESAKDKLAELSCAPNMKKNDLDMAVDSFPNTLSNFRFSPLVECKQPQKAKGPVLQSPRLFADSTSQSLSPRHVAHTDKTSKDKPAPTPAESPPSASSGRSSDSGRVADVESNTEDEEIRPYVRSRRRRLCLMDHDDVSDALQEPSELESERSYVPSADVGNSDGESAPMSIDSPDSTELRQDSGSVPLNNRSIYPLEDAPSVITPYRARIEQRREEKLANFNSNAFDALIYEQSNLHPPSGVTVPTRSPKRAVAMAPADPSKRLALPVNPAIHRMHRRPEAWSRKKSKEIADRGGRKQWFGKVHERRRFLQAQNDAFEKERREAQQAGKIPPRRDPQPRAHKRRMDFGDVPDEELPEDVQSNPAWMKAVAWLRSSREQKMQRERRLQRSALEAEQFYRDMAKITGYQAFYE</sequence>
<evidence type="ECO:0000313" key="2">
    <source>
        <dbReference type="EMBL" id="KAH6899924.1"/>
    </source>
</evidence>
<protein>
    <submittedName>
        <fullName evidence="2">Uncharacterized protein</fullName>
    </submittedName>
</protein>
<dbReference type="EMBL" id="JAGPYM010000001">
    <property type="protein sequence ID" value="KAH6899924.1"/>
    <property type="molecule type" value="Genomic_DNA"/>
</dbReference>
<evidence type="ECO:0000313" key="3">
    <source>
        <dbReference type="Proteomes" id="UP000777438"/>
    </source>
</evidence>
<evidence type="ECO:0000256" key="1">
    <source>
        <dbReference type="SAM" id="MobiDB-lite"/>
    </source>
</evidence>
<feature type="compositionally biased region" description="Low complexity" evidence="1">
    <location>
        <begin position="278"/>
        <end position="289"/>
    </location>
</feature>
<feature type="compositionally biased region" description="Polar residues" evidence="1">
    <location>
        <begin position="368"/>
        <end position="378"/>
    </location>
</feature>
<keyword evidence="3" id="KW-1185">Reference proteome</keyword>
<feature type="region of interest" description="Disordered" evidence="1">
    <location>
        <begin position="421"/>
        <end position="481"/>
    </location>
</feature>
<feature type="compositionally biased region" description="Polar residues" evidence="1">
    <location>
        <begin position="90"/>
        <end position="101"/>
    </location>
</feature>
<feature type="compositionally biased region" description="Basic and acidic residues" evidence="1">
    <location>
        <begin position="464"/>
        <end position="481"/>
    </location>
</feature>
<name>A0A9P8WLF3_9HYPO</name>
<reference evidence="2 3" key="1">
    <citation type="journal article" date="2021" name="Nat. Commun.">
        <title>Genetic determinants of endophytism in the Arabidopsis root mycobiome.</title>
        <authorList>
            <person name="Mesny F."/>
            <person name="Miyauchi S."/>
            <person name="Thiergart T."/>
            <person name="Pickel B."/>
            <person name="Atanasova L."/>
            <person name="Karlsson M."/>
            <person name="Huettel B."/>
            <person name="Barry K.W."/>
            <person name="Haridas S."/>
            <person name="Chen C."/>
            <person name="Bauer D."/>
            <person name="Andreopoulos W."/>
            <person name="Pangilinan J."/>
            <person name="LaButti K."/>
            <person name="Riley R."/>
            <person name="Lipzen A."/>
            <person name="Clum A."/>
            <person name="Drula E."/>
            <person name="Henrissat B."/>
            <person name="Kohler A."/>
            <person name="Grigoriev I.V."/>
            <person name="Martin F.M."/>
            <person name="Hacquard S."/>
        </authorList>
    </citation>
    <scope>NUCLEOTIDE SEQUENCE [LARGE SCALE GENOMIC DNA]</scope>
    <source>
        <strain evidence="2 3">MPI-CAGE-CH-0241</strain>
    </source>
</reference>
<feature type="region of interest" description="Disordered" evidence="1">
    <location>
        <begin position="499"/>
        <end position="545"/>
    </location>
</feature>
<feature type="compositionally biased region" description="Basic and acidic residues" evidence="1">
    <location>
        <begin position="38"/>
        <end position="47"/>
    </location>
</feature>
<gene>
    <name evidence="2" type="ORF">B0T10DRAFT_10863</name>
</gene>
<accession>A0A9P8WLF3</accession>
<feature type="region of interest" description="Disordered" evidence="1">
    <location>
        <begin position="230"/>
        <end position="379"/>
    </location>
</feature>
<feature type="region of interest" description="Disordered" evidence="1">
    <location>
        <begin position="1"/>
        <end position="159"/>
    </location>
</feature>
<proteinExistence type="predicted"/>
<feature type="compositionally biased region" description="Basic and acidic residues" evidence="1">
    <location>
        <begin position="138"/>
        <end position="159"/>
    </location>
</feature>